<evidence type="ECO:0000256" key="5">
    <source>
        <dbReference type="ARBA" id="ARBA00023122"/>
    </source>
</evidence>
<feature type="domain" description="CBS" evidence="8">
    <location>
        <begin position="280"/>
        <end position="337"/>
    </location>
</feature>
<proteinExistence type="inferred from homology"/>
<dbReference type="GO" id="GO:0005886">
    <property type="term" value="C:plasma membrane"/>
    <property type="evidence" value="ECO:0007669"/>
    <property type="project" value="UniProtKB-SubCell"/>
</dbReference>
<keyword evidence="7" id="KW-1133">Transmembrane helix</keyword>
<dbReference type="SUPFAM" id="SSF56176">
    <property type="entry name" value="FAD-binding/transporter-associated domain-like"/>
    <property type="match status" value="1"/>
</dbReference>
<evidence type="ECO:0000256" key="1">
    <source>
        <dbReference type="ARBA" id="ARBA00004651"/>
    </source>
</evidence>
<dbReference type="InterPro" id="IPR016169">
    <property type="entry name" value="FAD-bd_PCMH_sub2"/>
</dbReference>
<dbReference type="EMBL" id="FRAW01000010">
    <property type="protein sequence ID" value="SHK58020.1"/>
    <property type="molecule type" value="Genomic_DNA"/>
</dbReference>
<dbReference type="Gene3D" id="3.30.465.10">
    <property type="match status" value="1"/>
</dbReference>
<feature type="transmembrane region" description="Helical" evidence="7">
    <location>
        <begin position="71"/>
        <end position="90"/>
    </location>
</feature>
<evidence type="ECO:0000313" key="9">
    <source>
        <dbReference type="EMBL" id="SHK58020.1"/>
    </source>
</evidence>
<dbReference type="FunFam" id="3.10.580.10:FF:000002">
    <property type="entry name" value="Magnesium/cobalt efflux protein CorC"/>
    <property type="match status" value="1"/>
</dbReference>
<dbReference type="CDD" id="cd04590">
    <property type="entry name" value="CBS_pair_CorC_HlyC_assoc"/>
    <property type="match status" value="1"/>
</dbReference>
<keyword evidence="7" id="KW-0812">Transmembrane</keyword>
<keyword evidence="10" id="KW-1185">Reference proteome</keyword>
<evidence type="ECO:0000256" key="2">
    <source>
        <dbReference type="ARBA" id="ARBA00006337"/>
    </source>
</evidence>
<dbReference type="InterPro" id="IPR044751">
    <property type="entry name" value="Ion_transp-like_CBS"/>
</dbReference>
<dbReference type="Proteomes" id="UP000184275">
    <property type="component" value="Unassembled WGS sequence"/>
</dbReference>
<evidence type="ECO:0000256" key="3">
    <source>
        <dbReference type="ARBA" id="ARBA00022475"/>
    </source>
</evidence>
<evidence type="ECO:0000313" key="10">
    <source>
        <dbReference type="Proteomes" id="UP000184275"/>
    </source>
</evidence>
<feature type="transmembrane region" description="Helical" evidence="7">
    <location>
        <begin position="12"/>
        <end position="36"/>
    </location>
</feature>
<name>A0A1M6TM82_9BACT</name>
<keyword evidence="7" id="KW-0472">Membrane</keyword>
<dbReference type="Pfam" id="PF00571">
    <property type="entry name" value="CBS"/>
    <property type="match status" value="2"/>
</dbReference>
<dbReference type="SUPFAM" id="SSF54631">
    <property type="entry name" value="CBS-domain pair"/>
    <property type="match status" value="1"/>
</dbReference>
<evidence type="ECO:0000256" key="7">
    <source>
        <dbReference type="SAM" id="Phobius"/>
    </source>
</evidence>
<feature type="domain" description="CBS" evidence="8">
    <location>
        <begin position="214"/>
        <end position="277"/>
    </location>
</feature>
<dbReference type="RefSeq" id="WP_073303681.1">
    <property type="nucleotide sequence ID" value="NZ_FRAW01000010.1"/>
</dbReference>
<evidence type="ECO:0000259" key="8">
    <source>
        <dbReference type="PROSITE" id="PS51371"/>
    </source>
</evidence>
<keyword evidence="5 6" id="KW-0129">CBS domain</keyword>
<dbReference type="InterPro" id="IPR036318">
    <property type="entry name" value="FAD-bd_PCMH-like_sf"/>
</dbReference>
<reference evidence="10" key="1">
    <citation type="submission" date="2016-11" db="EMBL/GenBank/DDBJ databases">
        <authorList>
            <person name="Varghese N."/>
            <person name="Submissions S."/>
        </authorList>
    </citation>
    <scope>NUCLEOTIDE SEQUENCE [LARGE SCALE GENOMIC DNA]</scope>
    <source>
        <strain evidence="10">UWOS</strain>
    </source>
</reference>
<keyword evidence="4" id="KW-0677">Repeat</keyword>
<dbReference type="PROSITE" id="PS51371">
    <property type="entry name" value="CBS"/>
    <property type="match status" value="2"/>
</dbReference>
<dbReference type="InterPro" id="IPR000644">
    <property type="entry name" value="CBS_dom"/>
</dbReference>
<keyword evidence="3" id="KW-1003">Cell membrane</keyword>
<protein>
    <submittedName>
        <fullName evidence="9">Hemolysin, contains CBS domains</fullName>
    </submittedName>
</protein>
<gene>
    <name evidence="9" type="ORF">SAMN05720469_11058</name>
</gene>
<evidence type="ECO:0000256" key="6">
    <source>
        <dbReference type="PROSITE-ProRule" id="PRU00703"/>
    </source>
</evidence>
<feature type="transmembrane region" description="Helical" evidence="7">
    <location>
        <begin position="96"/>
        <end position="117"/>
    </location>
</feature>
<dbReference type="GO" id="GO:0050660">
    <property type="term" value="F:flavin adenine dinucleotide binding"/>
    <property type="evidence" value="ECO:0007669"/>
    <property type="project" value="InterPro"/>
</dbReference>
<dbReference type="SMART" id="SM00116">
    <property type="entry name" value="CBS"/>
    <property type="match status" value="2"/>
</dbReference>
<dbReference type="InterPro" id="IPR005170">
    <property type="entry name" value="Transptr-assoc_dom"/>
</dbReference>
<accession>A0A1M6TM82</accession>
<dbReference type="AlphaFoldDB" id="A0A1M6TM82"/>
<comment type="similarity">
    <text evidence="2">Belongs to the UPF0053 family.</text>
</comment>
<dbReference type="Pfam" id="PF03471">
    <property type="entry name" value="CorC_HlyC"/>
    <property type="match status" value="1"/>
</dbReference>
<dbReference type="InterPro" id="IPR046342">
    <property type="entry name" value="CBS_dom_sf"/>
</dbReference>
<dbReference type="PANTHER" id="PTHR22777">
    <property type="entry name" value="HEMOLYSIN-RELATED"/>
    <property type="match status" value="1"/>
</dbReference>
<sequence>MQSFSWDNLVPFLVLALVCLFLSALFSLVKIAFLALSETTDCEENEKLVQKVNGYVKASGFNETISIARTLLNVSAGVLGFVCAFVWTRGFYGHPLWGLGVYIVLAGIVEYIAVLLVPNMFGALKPETFSYILLPIYKYLRLPFVLEAKISSQLYLKVHKILGYDSKLSFLSEEKRDALTSDVSDDDEDILNEDERQMVLNIFDFVETPVREIMTPRVDMVALDVSSTLEETIQTLNEERHSRVPVYRESVDNIVGVLSARDFLEWYTEHGKENFDLQSLLNPVVFVPQNKQIDDLLRELRQNGNQLAIVVDEYGGVAGLVTVEDIVEEIVGEIKDEDDLEDDAMIQKLKDGRYILNPLLTLSDFEDATGIELTVPEEIHVETVSGLILAKLGAIPSAGAETILDGNKFRVLKMDGTRMTKVMLWPAK</sequence>
<dbReference type="PANTHER" id="PTHR22777:SF32">
    <property type="entry name" value="UPF0053 INNER MEMBRANE PROTEIN YFJD"/>
    <property type="match status" value="1"/>
</dbReference>
<organism evidence="9 10">
    <name type="scientific">Fibrobacter intestinalis</name>
    <dbReference type="NCBI Taxonomy" id="28122"/>
    <lineage>
        <taxon>Bacteria</taxon>
        <taxon>Pseudomonadati</taxon>
        <taxon>Fibrobacterota</taxon>
        <taxon>Fibrobacteria</taxon>
        <taxon>Fibrobacterales</taxon>
        <taxon>Fibrobacteraceae</taxon>
        <taxon>Fibrobacter</taxon>
    </lineage>
</organism>
<dbReference type="Gene3D" id="3.10.580.10">
    <property type="entry name" value="CBS-domain"/>
    <property type="match status" value="1"/>
</dbReference>
<dbReference type="SMART" id="SM01091">
    <property type="entry name" value="CorC_HlyC"/>
    <property type="match status" value="1"/>
</dbReference>
<evidence type="ECO:0000256" key="4">
    <source>
        <dbReference type="ARBA" id="ARBA00022737"/>
    </source>
</evidence>
<comment type="subcellular location">
    <subcellularLocation>
        <location evidence="1">Cell membrane</location>
        <topology evidence="1">Multi-pass membrane protein</topology>
    </subcellularLocation>
</comment>